<keyword evidence="2" id="KW-0067">ATP-binding</keyword>
<dbReference type="AlphaFoldDB" id="A0AAW5KD28"/>
<dbReference type="Gene3D" id="3.40.50.300">
    <property type="entry name" value="P-loop containing nucleotide triphosphate hydrolases"/>
    <property type="match status" value="2"/>
</dbReference>
<gene>
    <name evidence="2" type="ORF">NE630_14855</name>
</gene>
<evidence type="ECO:0000313" key="3">
    <source>
        <dbReference type="Proteomes" id="UP001205919"/>
    </source>
</evidence>
<accession>A0AAW5KD28</accession>
<reference evidence="2 3" key="1">
    <citation type="submission" date="2022-06" db="EMBL/GenBank/DDBJ databases">
        <title>Isolation of gut microbiota from human fecal samples.</title>
        <authorList>
            <person name="Pamer E.G."/>
            <person name="Barat B."/>
            <person name="Waligurski E."/>
            <person name="Medina S."/>
            <person name="Paddock L."/>
            <person name="Mostad J."/>
        </authorList>
    </citation>
    <scope>NUCLEOTIDE SEQUENCE [LARGE SCALE GENOMIC DNA]</scope>
    <source>
        <strain evidence="2 3">DFI.9.90</strain>
    </source>
</reference>
<dbReference type="InterPro" id="IPR027417">
    <property type="entry name" value="P-loop_NTPase"/>
</dbReference>
<dbReference type="InterPro" id="IPR051396">
    <property type="entry name" value="Bact_Antivir_Def_Nuclease"/>
</dbReference>
<evidence type="ECO:0000259" key="1">
    <source>
        <dbReference type="Pfam" id="PF13304"/>
    </source>
</evidence>
<dbReference type="PANTHER" id="PTHR43581">
    <property type="entry name" value="ATP/GTP PHOSPHATASE"/>
    <property type="match status" value="1"/>
</dbReference>
<sequence length="427" mass="48556">MLKKLLIRNVGPAPLMEMEPGPRLNLITGDNGLGKSFLLDTAWWAMTRKWPAEVNSKLTTGRMALPNSNKKAVIEFVIKGKTRDYEREVPFSRASQSWNLEKGRPGSPGIVIYAMSDESYALWDPLRNYGNSQNTDENVAAYVFSPNEIWDGLELPNEKGWLCNGLIRDWALWQTEGGRRFDLLKKVLAALSPSEEEKLAPGNLTRISIKDVRDVPTIKMPYKQEVPVINASSAIKRILALAYLLVWAWEEHLQAAKISRKKITNQIILLVDEIEAHLHPTWQRRIIPALITAMDSLSQQKADVQFVFTTHAPLVMASLETVFDGTKDKWFDIDLRGDEVSMASREFQKQTDAAAWLTSEAFNMKSARSLEAENLTRRASALLDSEEDVDKNAVRAIHEELIKKLTPYDPFLTTWRYICSKKGWLDR</sequence>
<dbReference type="RefSeq" id="WP_008713516.1">
    <property type="nucleotide sequence ID" value="NZ_CABKQM010000008.1"/>
</dbReference>
<organism evidence="2 3">
    <name type="scientific">Cloacibacillus evryensis</name>
    <dbReference type="NCBI Taxonomy" id="508460"/>
    <lineage>
        <taxon>Bacteria</taxon>
        <taxon>Thermotogati</taxon>
        <taxon>Synergistota</taxon>
        <taxon>Synergistia</taxon>
        <taxon>Synergistales</taxon>
        <taxon>Synergistaceae</taxon>
        <taxon>Cloacibacillus</taxon>
    </lineage>
</organism>
<feature type="domain" description="ATPase AAA-type core" evidence="1">
    <location>
        <begin position="24"/>
        <end position="317"/>
    </location>
</feature>
<dbReference type="Proteomes" id="UP001205919">
    <property type="component" value="Unassembled WGS sequence"/>
</dbReference>
<dbReference type="Pfam" id="PF13304">
    <property type="entry name" value="AAA_21"/>
    <property type="match status" value="1"/>
</dbReference>
<comment type="caution">
    <text evidence="2">The sequence shown here is derived from an EMBL/GenBank/DDBJ whole genome shotgun (WGS) entry which is preliminary data.</text>
</comment>
<protein>
    <submittedName>
        <fullName evidence="2">ATP-binding protein</fullName>
    </submittedName>
</protein>
<dbReference type="GO" id="GO:0016887">
    <property type="term" value="F:ATP hydrolysis activity"/>
    <property type="evidence" value="ECO:0007669"/>
    <property type="project" value="InterPro"/>
</dbReference>
<keyword evidence="2" id="KW-0547">Nucleotide-binding</keyword>
<dbReference type="EMBL" id="JANFYT010000058">
    <property type="protein sequence ID" value="MCQ4815713.1"/>
    <property type="molecule type" value="Genomic_DNA"/>
</dbReference>
<dbReference type="GO" id="GO:0005524">
    <property type="term" value="F:ATP binding"/>
    <property type="evidence" value="ECO:0007669"/>
    <property type="project" value="UniProtKB-KW"/>
</dbReference>
<dbReference type="InterPro" id="IPR003959">
    <property type="entry name" value="ATPase_AAA_core"/>
</dbReference>
<dbReference type="SUPFAM" id="SSF52540">
    <property type="entry name" value="P-loop containing nucleoside triphosphate hydrolases"/>
    <property type="match status" value="1"/>
</dbReference>
<keyword evidence="3" id="KW-1185">Reference proteome</keyword>
<name>A0AAW5KD28_9BACT</name>
<evidence type="ECO:0000313" key="2">
    <source>
        <dbReference type="EMBL" id="MCQ4815713.1"/>
    </source>
</evidence>
<proteinExistence type="predicted"/>
<dbReference type="PANTHER" id="PTHR43581:SF4">
    <property type="entry name" value="ATP_GTP PHOSPHATASE"/>
    <property type="match status" value="1"/>
</dbReference>